<evidence type="ECO:0000313" key="2">
    <source>
        <dbReference type="EMBL" id="MFC6041682.1"/>
    </source>
</evidence>
<name>A0ABW1LEN5_9ACTN</name>
<accession>A0ABW1LEN5</accession>
<proteinExistence type="predicted"/>
<dbReference type="RefSeq" id="WP_379149539.1">
    <property type="nucleotide sequence ID" value="NZ_JBHSRJ010000001.1"/>
</dbReference>
<keyword evidence="3" id="KW-1185">Reference proteome</keyword>
<organism evidence="2 3">
    <name type="scientific">Nocardioides hankookensis</name>
    <dbReference type="NCBI Taxonomy" id="443157"/>
    <lineage>
        <taxon>Bacteria</taxon>
        <taxon>Bacillati</taxon>
        <taxon>Actinomycetota</taxon>
        <taxon>Actinomycetes</taxon>
        <taxon>Propionibacteriales</taxon>
        <taxon>Nocardioidaceae</taxon>
        <taxon>Nocardioides</taxon>
    </lineage>
</organism>
<dbReference type="Proteomes" id="UP001596135">
    <property type="component" value="Unassembled WGS sequence"/>
</dbReference>
<keyword evidence="1" id="KW-0732">Signal</keyword>
<feature type="signal peptide" evidence="1">
    <location>
        <begin position="1"/>
        <end position="25"/>
    </location>
</feature>
<protein>
    <submittedName>
        <fullName evidence="2">Uncharacterized protein</fullName>
    </submittedName>
</protein>
<evidence type="ECO:0000313" key="3">
    <source>
        <dbReference type="Proteomes" id="UP001596135"/>
    </source>
</evidence>
<evidence type="ECO:0000256" key="1">
    <source>
        <dbReference type="SAM" id="SignalP"/>
    </source>
</evidence>
<comment type="caution">
    <text evidence="2">The sequence shown here is derived from an EMBL/GenBank/DDBJ whole genome shotgun (WGS) entry which is preliminary data.</text>
</comment>
<reference evidence="3" key="1">
    <citation type="journal article" date="2019" name="Int. J. Syst. Evol. Microbiol.">
        <title>The Global Catalogue of Microorganisms (GCM) 10K type strain sequencing project: providing services to taxonomists for standard genome sequencing and annotation.</title>
        <authorList>
            <consortium name="The Broad Institute Genomics Platform"/>
            <consortium name="The Broad Institute Genome Sequencing Center for Infectious Disease"/>
            <person name="Wu L."/>
            <person name="Ma J."/>
        </authorList>
    </citation>
    <scope>NUCLEOTIDE SEQUENCE [LARGE SCALE GENOMIC DNA]</scope>
    <source>
        <strain evidence="3">CCUG 54522</strain>
    </source>
</reference>
<sequence>MRRGGSLVAAACLGAAMLPGPAAVAAAPVGNDPDDPDHTVVVDTVTYYLDGVVVEGEAVETYDVDGAATASSVAPYETVDGQGELTRRPVGRTSLRLASNRTVTWRDLRRWMEHPEQLAPVGTGRLLTKAEVRARLAAARTSLRGPRGGSSARAAAAAAPAGPAAFDVAASACLDGDYSDNDVHIRACVRQKKAGSYLSGGKRHFLVSRQGIATGWSTDSGCRDCDRIEGVGTYGWSTNADRPENLDWAPAGAVVVRDNCVTKTTSSTYDIRGVSATSSQSNEICPDKLDVWTDGHGITYYMGSKWSGKDVDKNETRGTIWTSVGVWTPGNQSGDTLNLWVHGHMWWD</sequence>
<dbReference type="EMBL" id="JBHSRJ010000001">
    <property type="protein sequence ID" value="MFC6041682.1"/>
    <property type="molecule type" value="Genomic_DNA"/>
</dbReference>
<feature type="chain" id="PRO_5045574872" evidence="1">
    <location>
        <begin position="26"/>
        <end position="348"/>
    </location>
</feature>
<gene>
    <name evidence="2" type="ORF">ACFPYL_01265</name>
</gene>